<protein>
    <recommendedName>
        <fullName evidence="3">Nucleotide exchange factor SIL1</fullName>
    </recommendedName>
</protein>
<dbReference type="InterPro" id="IPR016024">
    <property type="entry name" value="ARM-type_fold"/>
</dbReference>
<evidence type="ECO:0000256" key="6">
    <source>
        <dbReference type="ARBA" id="ARBA00022824"/>
    </source>
</evidence>
<evidence type="ECO:0000256" key="7">
    <source>
        <dbReference type="ARBA" id="ARBA00022927"/>
    </source>
</evidence>
<dbReference type="AlphaFoldDB" id="A0A131Z852"/>
<keyword evidence="4" id="KW-0813">Transport</keyword>
<evidence type="ECO:0000256" key="5">
    <source>
        <dbReference type="ARBA" id="ARBA00022729"/>
    </source>
</evidence>
<dbReference type="InterPro" id="IPR050693">
    <property type="entry name" value="Hsp70_NEF-Inhibitors"/>
</dbReference>
<accession>A0A131Z852</accession>
<feature type="signal peptide" evidence="11">
    <location>
        <begin position="1"/>
        <end position="22"/>
    </location>
</feature>
<evidence type="ECO:0000256" key="3">
    <source>
        <dbReference type="ARBA" id="ARBA00015352"/>
    </source>
</evidence>
<feature type="region of interest" description="Disordered" evidence="10">
    <location>
        <begin position="89"/>
        <end position="126"/>
    </location>
</feature>
<name>A0A131Z852_RHIAP</name>
<keyword evidence="8" id="KW-0811">Translocation</keyword>
<proteinExistence type="inferred from homology"/>
<dbReference type="SUPFAM" id="SSF48371">
    <property type="entry name" value="ARM repeat"/>
    <property type="match status" value="1"/>
</dbReference>
<dbReference type="GO" id="GO:0015031">
    <property type="term" value="P:protein transport"/>
    <property type="evidence" value="ECO:0007669"/>
    <property type="project" value="UniProtKB-KW"/>
</dbReference>
<dbReference type="PANTHER" id="PTHR19316:SF35">
    <property type="entry name" value="NUCLEOTIDE EXCHANGE FACTOR SIL1"/>
    <property type="match status" value="1"/>
</dbReference>
<dbReference type="PANTHER" id="PTHR19316">
    <property type="entry name" value="PROTEIN FOLDING REGULATOR"/>
    <property type="match status" value="1"/>
</dbReference>
<dbReference type="InterPro" id="IPR000225">
    <property type="entry name" value="Armadillo"/>
</dbReference>
<feature type="chain" id="PRO_5007287068" description="Nucleotide exchange factor SIL1" evidence="11">
    <location>
        <begin position="23"/>
        <end position="425"/>
    </location>
</feature>
<sequence>MLQGRPLCFAAAMVVLAVSAYCQQQAVSVVADQKASQKKNEEENGEPEESPSKHFQAEKEWKEVKPGEAIPAGLHVRMNLATGQTEAKLMDDDDSKDAQQSERPGSQDSRLLLEQAKDGPSITLSEKKDLPWNMDELKKKMSSLKMEAKSESEILYHLLENYRNATEAGKEALLRDMEFLVHQYDRAVDFVTMGGLLAIAPDLNSTSDAVRELVAHTLGSALQGNPKVQRTVLGQGLLPQLLRLIVLDSSARVRLRCLFALSCLVRQLPEAQEALLHHGGLTVLAGLFTAPDSSTKLQLKAVTLLHDLVVEQRLRHESGQPTDSELTQSIQLHGFCSLVPRLLQSSDVDAQEKVVQAMAALAEVCMEEFQKHVPALQALLSNYQRQARREHSSEDADQAADYYEGLLHSVSQLLDTLQRKQKDEL</sequence>
<evidence type="ECO:0000256" key="9">
    <source>
        <dbReference type="ARBA" id="ARBA00023180"/>
    </source>
</evidence>
<keyword evidence="6" id="KW-0256">Endoplasmic reticulum</keyword>
<evidence type="ECO:0000313" key="12">
    <source>
        <dbReference type="EMBL" id="JAP86361.1"/>
    </source>
</evidence>
<evidence type="ECO:0000256" key="2">
    <source>
        <dbReference type="ARBA" id="ARBA00010588"/>
    </source>
</evidence>
<dbReference type="GO" id="GO:0000774">
    <property type="term" value="F:adenyl-nucleotide exchange factor activity"/>
    <property type="evidence" value="ECO:0007669"/>
    <property type="project" value="TreeGrafter"/>
</dbReference>
<evidence type="ECO:0000256" key="8">
    <source>
        <dbReference type="ARBA" id="ARBA00023010"/>
    </source>
</evidence>
<evidence type="ECO:0000256" key="10">
    <source>
        <dbReference type="SAM" id="MobiDB-lite"/>
    </source>
</evidence>
<feature type="region of interest" description="Disordered" evidence="10">
    <location>
        <begin position="32"/>
        <end position="70"/>
    </location>
</feature>
<organism evidence="12">
    <name type="scientific">Rhipicephalus appendiculatus</name>
    <name type="common">Brown ear tick</name>
    <dbReference type="NCBI Taxonomy" id="34631"/>
    <lineage>
        <taxon>Eukaryota</taxon>
        <taxon>Metazoa</taxon>
        <taxon>Ecdysozoa</taxon>
        <taxon>Arthropoda</taxon>
        <taxon>Chelicerata</taxon>
        <taxon>Arachnida</taxon>
        <taxon>Acari</taxon>
        <taxon>Parasitiformes</taxon>
        <taxon>Ixodida</taxon>
        <taxon>Ixodoidea</taxon>
        <taxon>Ixodidae</taxon>
        <taxon>Rhipicephalinae</taxon>
        <taxon>Rhipicephalus</taxon>
        <taxon>Rhipicephalus</taxon>
    </lineage>
</organism>
<evidence type="ECO:0000256" key="11">
    <source>
        <dbReference type="SAM" id="SignalP"/>
    </source>
</evidence>
<evidence type="ECO:0000256" key="4">
    <source>
        <dbReference type="ARBA" id="ARBA00022448"/>
    </source>
</evidence>
<evidence type="ECO:0000256" key="1">
    <source>
        <dbReference type="ARBA" id="ARBA00004319"/>
    </source>
</evidence>
<dbReference type="SMART" id="SM00185">
    <property type="entry name" value="ARM"/>
    <property type="match status" value="3"/>
</dbReference>
<keyword evidence="5 11" id="KW-0732">Signal</keyword>
<keyword evidence="9" id="KW-0325">Glycoprotein</keyword>
<comment type="similarity">
    <text evidence="2">Belongs to the SIL1 family.</text>
</comment>
<dbReference type="EMBL" id="GEDV01002196">
    <property type="protein sequence ID" value="JAP86361.1"/>
    <property type="molecule type" value="Transcribed_RNA"/>
</dbReference>
<reference evidence="12" key="1">
    <citation type="journal article" date="2016" name="Ticks Tick Borne Dis.">
        <title>De novo assembly and annotation of the salivary gland transcriptome of Rhipicephalus appendiculatus male and female ticks during blood feeding.</title>
        <authorList>
            <person name="de Castro M.H."/>
            <person name="de Klerk D."/>
            <person name="Pienaar R."/>
            <person name="Latif A.A."/>
            <person name="Rees D.J."/>
            <person name="Mans B.J."/>
        </authorList>
    </citation>
    <scope>NUCLEOTIDE SEQUENCE</scope>
    <source>
        <tissue evidence="12">Salivary glands</tissue>
    </source>
</reference>
<keyword evidence="7" id="KW-0653">Protein transport</keyword>
<dbReference type="InterPro" id="IPR011989">
    <property type="entry name" value="ARM-like"/>
</dbReference>
<dbReference type="Gene3D" id="1.25.10.10">
    <property type="entry name" value="Leucine-rich Repeat Variant"/>
    <property type="match status" value="1"/>
</dbReference>
<dbReference type="GO" id="GO:0005788">
    <property type="term" value="C:endoplasmic reticulum lumen"/>
    <property type="evidence" value="ECO:0007669"/>
    <property type="project" value="UniProtKB-SubCell"/>
</dbReference>
<comment type="subcellular location">
    <subcellularLocation>
        <location evidence="1">Endoplasmic reticulum lumen</location>
    </subcellularLocation>
</comment>
<feature type="compositionally biased region" description="Basic and acidic residues" evidence="10">
    <location>
        <begin position="50"/>
        <end position="66"/>
    </location>
</feature>